<feature type="compositionally biased region" description="Basic and acidic residues" evidence="1">
    <location>
        <begin position="319"/>
        <end position="328"/>
    </location>
</feature>
<dbReference type="Proteomes" id="UP000283269">
    <property type="component" value="Unassembled WGS sequence"/>
</dbReference>
<reference evidence="2 3" key="1">
    <citation type="journal article" date="2018" name="Evol. Lett.">
        <title>Horizontal gene cluster transfer increased hallucinogenic mushroom diversity.</title>
        <authorList>
            <person name="Reynolds H.T."/>
            <person name="Vijayakumar V."/>
            <person name="Gluck-Thaler E."/>
            <person name="Korotkin H.B."/>
            <person name="Matheny P.B."/>
            <person name="Slot J.C."/>
        </authorList>
    </citation>
    <scope>NUCLEOTIDE SEQUENCE [LARGE SCALE GENOMIC DNA]</scope>
    <source>
        <strain evidence="2 3">2631</strain>
    </source>
</reference>
<evidence type="ECO:0000256" key="1">
    <source>
        <dbReference type="SAM" id="MobiDB-lite"/>
    </source>
</evidence>
<feature type="compositionally biased region" description="Pro residues" evidence="1">
    <location>
        <begin position="399"/>
        <end position="408"/>
    </location>
</feature>
<comment type="caution">
    <text evidence="2">The sequence shown here is derived from an EMBL/GenBank/DDBJ whole genome shotgun (WGS) entry which is preliminary data.</text>
</comment>
<dbReference type="EMBL" id="NHYD01002208">
    <property type="protein sequence ID" value="PPQ87768.1"/>
    <property type="molecule type" value="Genomic_DNA"/>
</dbReference>
<gene>
    <name evidence="2" type="ORF">CVT25_015011</name>
</gene>
<feature type="compositionally biased region" description="Polar residues" evidence="1">
    <location>
        <begin position="289"/>
        <end position="306"/>
    </location>
</feature>
<feature type="compositionally biased region" description="Low complexity" evidence="1">
    <location>
        <begin position="266"/>
        <end position="286"/>
    </location>
</feature>
<proteinExistence type="predicted"/>
<sequence length="452" mass="47725">MQQHILALQIFDEPEPAPSHAYRQIAPLPYLPTSRPIRPPSTLLSKMTITPGAGKSPQRPRPTGLENDGDKGKGREKSKGKGKGKGKGNRGDMKGTGLAATPAKKRVRVDNSMSGSGAALAPAFNLALAGITVEDVARWKTLDEILPLLEDRIEKLEAIVDKNGRAFDKLRQQVKKNVDVILAFDGEIGQLFNAMGDMQERVGKLERTSICEHAPGIVAGENAGSGNTSLPPSPSLLRLASVNQPVPIVEGQRSPQPVVDPPPASPVVASVAMPDPAPASDLASALNVRPTSSSPTANTLAPTTDLPSGAVPGPGLDPYLHRKSDPNRPVHGCIYHNITGNVIWRYHPDSSNAAPLTNEDVDMEHPVATIATPTTSTSSGDMPSLPVASYSPEENKGSSPPPPSPGSVPAPSTSNSESQQPVMITRRPTPISPLHGRGNLVDHNTSDEMDME</sequence>
<evidence type="ECO:0000313" key="3">
    <source>
        <dbReference type="Proteomes" id="UP000283269"/>
    </source>
</evidence>
<accession>A0A409XAE4</accession>
<keyword evidence="3" id="KW-1185">Reference proteome</keyword>
<name>A0A409XAE4_PSICY</name>
<organism evidence="2 3">
    <name type="scientific">Psilocybe cyanescens</name>
    <dbReference type="NCBI Taxonomy" id="93625"/>
    <lineage>
        <taxon>Eukaryota</taxon>
        <taxon>Fungi</taxon>
        <taxon>Dikarya</taxon>
        <taxon>Basidiomycota</taxon>
        <taxon>Agaricomycotina</taxon>
        <taxon>Agaricomycetes</taxon>
        <taxon>Agaricomycetidae</taxon>
        <taxon>Agaricales</taxon>
        <taxon>Agaricineae</taxon>
        <taxon>Strophariaceae</taxon>
        <taxon>Psilocybe</taxon>
    </lineage>
</organism>
<dbReference type="AlphaFoldDB" id="A0A409XAE4"/>
<feature type="compositionally biased region" description="Basic and acidic residues" evidence="1">
    <location>
        <begin position="68"/>
        <end position="79"/>
    </location>
</feature>
<feature type="region of interest" description="Disordered" evidence="1">
    <location>
        <begin position="30"/>
        <end position="107"/>
    </location>
</feature>
<evidence type="ECO:0000313" key="2">
    <source>
        <dbReference type="EMBL" id="PPQ87768.1"/>
    </source>
</evidence>
<feature type="region of interest" description="Disordered" evidence="1">
    <location>
        <begin position="371"/>
        <end position="452"/>
    </location>
</feature>
<dbReference type="InParanoid" id="A0A409XAE4"/>
<feature type="region of interest" description="Disordered" evidence="1">
    <location>
        <begin position="250"/>
        <end position="328"/>
    </location>
</feature>
<protein>
    <submittedName>
        <fullName evidence="2">Uncharacterized protein</fullName>
    </submittedName>
</protein>